<dbReference type="AlphaFoldDB" id="A0A6J7SDH6"/>
<gene>
    <name evidence="1" type="ORF">UFOPK2582_01506</name>
    <name evidence="2" type="ORF">UFOPK3046_00600</name>
    <name evidence="3" type="ORF">UFOPK3914_00680</name>
    <name evidence="4" type="ORF">UFOPK4173_01547</name>
    <name evidence="5" type="ORF">UFOPK4354_01172</name>
</gene>
<evidence type="ECO:0000313" key="3">
    <source>
        <dbReference type="EMBL" id="CAB4974916.1"/>
    </source>
</evidence>
<evidence type="ECO:0000313" key="4">
    <source>
        <dbReference type="EMBL" id="CAB5038460.1"/>
    </source>
</evidence>
<dbReference type="InterPro" id="IPR025255">
    <property type="entry name" value="DUF4202"/>
</dbReference>
<dbReference type="EMBL" id="CAFBQW010000127">
    <property type="protein sequence ID" value="CAB5067282.1"/>
    <property type="molecule type" value="Genomic_DNA"/>
</dbReference>
<evidence type="ECO:0000313" key="2">
    <source>
        <dbReference type="EMBL" id="CAB4801631.1"/>
    </source>
</evidence>
<dbReference type="EMBL" id="CAEZXS010000228">
    <property type="protein sequence ID" value="CAB4712679.1"/>
    <property type="molecule type" value="Genomic_DNA"/>
</dbReference>
<accession>A0A6J7SDH6</accession>
<reference evidence="4" key="1">
    <citation type="submission" date="2020-05" db="EMBL/GenBank/DDBJ databases">
        <authorList>
            <person name="Chiriac C."/>
            <person name="Salcher M."/>
            <person name="Ghai R."/>
            <person name="Kavagutti S V."/>
        </authorList>
    </citation>
    <scope>NUCLEOTIDE SEQUENCE</scope>
</reference>
<dbReference type="PANTHER" id="PTHR41729">
    <property type="entry name" value="GLUTAMYL-TRNA SYNTHETASE"/>
    <property type="match status" value="1"/>
</dbReference>
<proteinExistence type="predicted"/>
<dbReference type="EMBL" id="CAFAAQ010000037">
    <property type="protein sequence ID" value="CAB4801631.1"/>
    <property type="molecule type" value="Genomic_DNA"/>
</dbReference>
<dbReference type="EMBL" id="CAFBPW010000212">
    <property type="protein sequence ID" value="CAB5038460.1"/>
    <property type="molecule type" value="Genomic_DNA"/>
</dbReference>
<evidence type="ECO:0000313" key="1">
    <source>
        <dbReference type="EMBL" id="CAB4712679.1"/>
    </source>
</evidence>
<dbReference type="PANTHER" id="PTHR41729:SF1">
    <property type="entry name" value="GLUTAMYL-TRNA SYNTHETASE"/>
    <property type="match status" value="1"/>
</dbReference>
<dbReference type="Pfam" id="PF13875">
    <property type="entry name" value="DUF4202"/>
    <property type="match status" value="1"/>
</dbReference>
<dbReference type="EMBL" id="CAFBOG010000046">
    <property type="protein sequence ID" value="CAB4974916.1"/>
    <property type="molecule type" value="Genomic_DNA"/>
</dbReference>
<evidence type="ECO:0000313" key="5">
    <source>
        <dbReference type="EMBL" id="CAB5067282.1"/>
    </source>
</evidence>
<protein>
    <submittedName>
        <fullName evidence="4">Unannotated protein</fullName>
    </submittedName>
</protein>
<sequence>MAKDFSAQYASACEQIDAANAQDPNTLEYQGTSHPKEPLHAAMMTAWVERLDPEADEAQLLAARAHHFMRWVYPRTDYPAGRSGYLRWRSQAKKRQAEAVGELLVNCGYSPEFVARVGCIIRKEQRAQDPAVQTHEDALCLVFLDTQLDAVANKLGDAELVEVIAKTLPKMSPQGIQATSQLHLSAHGAELVAQSVQIFTKSLSSKGDL</sequence>
<name>A0A6J7SDH6_9ZZZZ</name>
<organism evidence="4">
    <name type="scientific">freshwater metagenome</name>
    <dbReference type="NCBI Taxonomy" id="449393"/>
    <lineage>
        <taxon>unclassified sequences</taxon>
        <taxon>metagenomes</taxon>
        <taxon>ecological metagenomes</taxon>
    </lineage>
</organism>